<dbReference type="AlphaFoldDB" id="A0A7J3MYA7"/>
<keyword evidence="9" id="KW-0830">Ubiquinone</keyword>
<feature type="domain" description="NADH:ubiquinone oxidoreductase-like 20kDa subunit" evidence="7">
    <location>
        <begin position="35"/>
        <end position="152"/>
    </location>
</feature>
<dbReference type="EMBL" id="DTDH01000110">
    <property type="protein sequence ID" value="HGT98524.1"/>
    <property type="molecule type" value="Genomic_DNA"/>
</dbReference>
<comment type="similarity">
    <text evidence="2">Belongs to the complex I 20 kDa subunit family.</text>
</comment>
<reference evidence="9" key="1">
    <citation type="journal article" date="2020" name="mSystems">
        <title>Genome- and Community-Level Interaction Insights into Carbon Utilization and Element Cycling Functions of Hydrothermarchaeota in Hydrothermal Sediment.</title>
        <authorList>
            <person name="Zhou Z."/>
            <person name="Liu Y."/>
            <person name="Xu W."/>
            <person name="Pan J."/>
            <person name="Luo Z.H."/>
            <person name="Li M."/>
        </authorList>
    </citation>
    <scope>NUCLEOTIDE SEQUENCE [LARGE SCALE GENOMIC DNA]</scope>
    <source>
        <strain evidence="8">SpSt-629</strain>
        <strain evidence="9">SpSt-688</strain>
    </source>
</reference>
<evidence type="ECO:0000256" key="4">
    <source>
        <dbReference type="ARBA" id="ARBA00022723"/>
    </source>
</evidence>
<evidence type="ECO:0000313" key="8">
    <source>
        <dbReference type="EMBL" id="HFQ78760.1"/>
    </source>
</evidence>
<keyword evidence="4" id="KW-0479">Metal-binding</keyword>
<gene>
    <name evidence="8" type="ORF">ENT99_03535</name>
    <name evidence="9" type="ORF">ENU64_03755</name>
</gene>
<accession>A0A7J3MYA7</accession>
<dbReference type="InterPro" id="IPR006137">
    <property type="entry name" value="NADH_UbQ_OxRdtase-like_20kDa"/>
</dbReference>
<evidence type="ECO:0000313" key="9">
    <source>
        <dbReference type="EMBL" id="HGT98524.1"/>
    </source>
</evidence>
<comment type="cofactor">
    <cofactor evidence="1">
        <name>[4Fe-4S] cluster</name>
        <dbReference type="ChEBI" id="CHEBI:49883"/>
    </cofactor>
</comment>
<evidence type="ECO:0000256" key="1">
    <source>
        <dbReference type="ARBA" id="ARBA00001966"/>
    </source>
</evidence>
<evidence type="ECO:0000259" key="7">
    <source>
        <dbReference type="Pfam" id="PF01058"/>
    </source>
</evidence>
<dbReference type="SUPFAM" id="SSF56770">
    <property type="entry name" value="HydA/Nqo6-like"/>
    <property type="match status" value="1"/>
</dbReference>
<name>A0A7J3MYA7_9CREN</name>
<keyword evidence="6" id="KW-0411">Iron-sulfur</keyword>
<organism evidence="9">
    <name type="scientific">Ignisphaera aggregans</name>
    <dbReference type="NCBI Taxonomy" id="334771"/>
    <lineage>
        <taxon>Archaea</taxon>
        <taxon>Thermoproteota</taxon>
        <taxon>Thermoprotei</taxon>
        <taxon>Desulfurococcales</taxon>
        <taxon>Desulfurococcaceae</taxon>
        <taxon>Ignisphaera</taxon>
    </lineage>
</organism>
<dbReference type="InterPro" id="IPR052375">
    <property type="entry name" value="Complex_I_20kDa-like"/>
</dbReference>
<dbReference type="PANTHER" id="PTHR42989">
    <property type="entry name" value="HYDROGENASE-4 COMPONENT I"/>
    <property type="match status" value="1"/>
</dbReference>
<dbReference type="GO" id="GO:0046872">
    <property type="term" value="F:metal ion binding"/>
    <property type="evidence" value="ECO:0007669"/>
    <property type="project" value="UniProtKB-KW"/>
</dbReference>
<evidence type="ECO:0000256" key="3">
    <source>
        <dbReference type="ARBA" id="ARBA00022485"/>
    </source>
</evidence>
<dbReference type="GO" id="GO:0051539">
    <property type="term" value="F:4 iron, 4 sulfur cluster binding"/>
    <property type="evidence" value="ECO:0007669"/>
    <property type="project" value="UniProtKB-KW"/>
</dbReference>
<keyword evidence="5" id="KW-0408">Iron</keyword>
<evidence type="ECO:0000256" key="5">
    <source>
        <dbReference type="ARBA" id="ARBA00023004"/>
    </source>
</evidence>
<dbReference type="Pfam" id="PF01058">
    <property type="entry name" value="Oxidored_q6"/>
    <property type="match status" value="1"/>
</dbReference>
<proteinExistence type="inferred from homology"/>
<evidence type="ECO:0000256" key="2">
    <source>
        <dbReference type="ARBA" id="ARBA00009173"/>
    </source>
</evidence>
<keyword evidence="3" id="KW-0004">4Fe-4S</keyword>
<dbReference type="Gene3D" id="3.40.50.12280">
    <property type="match status" value="1"/>
</dbReference>
<evidence type="ECO:0000256" key="6">
    <source>
        <dbReference type="ARBA" id="ARBA00023014"/>
    </source>
</evidence>
<comment type="caution">
    <text evidence="9">The sequence shown here is derived from an EMBL/GenBank/DDBJ whole genome shotgun (WGS) entry which is preliminary data.</text>
</comment>
<sequence>MKIDTITNFSEKDLEKALSKLKRSIWVYHLNTGSCNGCDIEILDVLTPWFDVERFGIRLVASPRHADLVLLTGPITVKTLSKVIKALRAVPRPRLVMAIGSCAVGGNIWFESYSTIGGFYKILDKLHEIDVVIDKVVYVPGCPARPEAIIYGAAILLGLLKPKKHYKRVEA</sequence>
<dbReference type="EMBL" id="DTAU01000064">
    <property type="protein sequence ID" value="HFQ78760.1"/>
    <property type="molecule type" value="Genomic_DNA"/>
</dbReference>
<protein>
    <submittedName>
        <fullName evidence="9">NADH:ubiquinone oxidoreductase</fullName>
    </submittedName>
</protein>
<dbReference type="PANTHER" id="PTHR42989:SF1">
    <property type="entry name" value="FORMATE HYDROGENLYASE SUBUNIT 7-RELATED"/>
    <property type="match status" value="1"/>
</dbReference>